<gene>
    <name evidence="3" type="ORF">SBX64_15455</name>
</gene>
<protein>
    <submittedName>
        <fullName evidence="3">DMT family transporter</fullName>
    </submittedName>
</protein>
<keyword evidence="4" id="KW-1185">Reference proteome</keyword>
<feature type="domain" description="EamA" evidence="2">
    <location>
        <begin position="151"/>
        <end position="283"/>
    </location>
</feature>
<dbReference type="EMBL" id="JAWRCP010000001">
    <property type="protein sequence ID" value="MDW6093935.1"/>
    <property type="molecule type" value="Genomic_DNA"/>
</dbReference>
<feature type="transmembrane region" description="Helical" evidence="1">
    <location>
        <begin position="9"/>
        <end position="28"/>
    </location>
</feature>
<evidence type="ECO:0000259" key="2">
    <source>
        <dbReference type="Pfam" id="PF00892"/>
    </source>
</evidence>
<organism evidence="3 4">
    <name type="scientific">Vibrio rhizosphaerae</name>
    <dbReference type="NCBI Taxonomy" id="398736"/>
    <lineage>
        <taxon>Bacteria</taxon>
        <taxon>Pseudomonadati</taxon>
        <taxon>Pseudomonadota</taxon>
        <taxon>Gammaproteobacteria</taxon>
        <taxon>Vibrionales</taxon>
        <taxon>Vibrionaceae</taxon>
        <taxon>Vibrio</taxon>
    </lineage>
</organism>
<dbReference type="RefSeq" id="WP_318585287.1">
    <property type="nucleotide sequence ID" value="NZ_JAWRCP010000001.1"/>
</dbReference>
<comment type="caution">
    <text evidence="3">The sequence shown here is derived from an EMBL/GenBank/DDBJ whole genome shotgun (WGS) entry which is preliminary data.</text>
</comment>
<dbReference type="PANTHER" id="PTHR22911">
    <property type="entry name" value="ACYL-MALONYL CONDENSING ENZYME-RELATED"/>
    <property type="match status" value="1"/>
</dbReference>
<feature type="transmembrane region" description="Helical" evidence="1">
    <location>
        <begin position="40"/>
        <end position="59"/>
    </location>
</feature>
<evidence type="ECO:0000256" key="1">
    <source>
        <dbReference type="SAM" id="Phobius"/>
    </source>
</evidence>
<feature type="transmembrane region" description="Helical" evidence="1">
    <location>
        <begin position="182"/>
        <end position="201"/>
    </location>
</feature>
<feature type="transmembrane region" description="Helical" evidence="1">
    <location>
        <begin position="221"/>
        <end position="239"/>
    </location>
</feature>
<accession>A0ABU4IX18</accession>
<feature type="domain" description="EamA" evidence="2">
    <location>
        <begin position="9"/>
        <end position="139"/>
    </location>
</feature>
<dbReference type="SUPFAM" id="SSF103481">
    <property type="entry name" value="Multidrug resistance efflux transporter EmrE"/>
    <property type="match status" value="1"/>
</dbReference>
<feature type="transmembrane region" description="Helical" evidence="1">
    <location>
        <begin position="125"/>
        <end position="145"/>
    </location>
</feature>
<reference evidence="3 4" key="1">
    <citation type="submission" date="2023-11" db="EMBL/GenBank/DDBJ databases">
        <title>Plant-associative lifestyle of Vibrio porteresiae and its evolutionary dynamics.</title>
        <authorList>
            <person name="Rameshkumar N."/>
            <person name="Kirti K."/>
        </authorList>
    </citation>
    <scope>NUCLEOTIDE SEQUENCE [LARGE SCALE GENOMIC DNA]</scope>
    <source>
        <strain evidence="3 4">MSSRF7</strain>
    </source>
</reference>
<dbReference type="Proteomes" id="UP001279860">
    <property type="component" value="Unassembled WGS sequence"/>
</dbReference>
<name>A0ABU4IX18_9VIBR</name>
<evidence type="ECO:0000313" key="3">
    <source>
        <dbReference type="EMBL" id="MDW6093935.1"/>
    </source>
</evidence>
<dbReference type="InterPro" id="IPR037185">
    <property type="entry name" value="EmrE-like"/>
</dbReference>
<proteinExistence type="predicted"/>
<feature type="transmembrane region" description="Helical" evidence="1">
    <location>
        <begin position="151"/>
        <end position="170"/>
    </location>
</feature>
<keyword evidence="1" id="KW-1133">Transmembrane helix</keyword>
<feature type="transmembrane region" description="Helical" evidence="1">
    <location>
        <begin position="97"/>
        <end position="116"/>
    </location>
</feature>
<dbReference type="Pfam" id="PF00892">
    <property type="entry name" value="EamA"/>
    <property type="match status" value="2"/>
</dbReference>
<evidence type="ECO:0000313" key="4">
    <source>
        <dbReference type="Proteomes" id="UP001279860"/>
    </source>
</evidence>
<sequence length="299" mass="33252">MYRHDHQKLAILAVTISGLIWGILWMPLRALNHNGISGQWSVVLFYVAPFMLLFPVYLFRLRQLLQGGLSLHLPSLLAASGLVLYAESLIHTQVINAMLLYYLTPLWSTLLARYFLREHIGLDRWITMVLAFLGLLVIFKIDSGIPFPQNIGDWMGLASGIIWALAAVSIKKTDTVNTINTTLCYFFWGSLMALALTQLPIKGHQDIPAWKAVYDGFTDLLPVALLLIIPPAMAVLWGASILSPGILGILFMTEISTGSISAAIWSHEPFGLREILGITFISLAGLWEPLRNRQSLADN</sequence>
<feature type="transmembrane region" description="Helical" evidence="1">
    <location>
        <begin position="71"/>
        <end position="91"/>
    </location>
</feature>
<dbReference type="InterPro" id="IPR000620">
    <property type="entry name" value="EamA_dom"/>
</dbReference>
<keyword evidence="1" id="KW-0812">Transmembrane</keyword>
<keyword evidence="1" id="KW-0472">Membrane</keyword>